<protein>
    <submittedName>
        <fullName evidence="2">GAF domain-containing protein</fullName>
    </submittedName>
</protein>
<evidence type="ECO:0000313" key="2">
    <source>
        <dbReference type="EMBL" id="MBB5710818.1"/>
    </source>
</evidence>
<proteinExistence type="predicted"/>
<dbReference type="EMBL" id="JACIJF010000005">
    <property type="protein sequence ID" value="MBB5710818.1"/>
    <property type="molecule type" value="Genomic_DNA"/>
</dbReference>
<name>A0A840YIT8_9SPHN</name>
<gene>
    <name evidence="2" type="ORF">FHT02_002058</name>
</gene>
<comment type="caution">
    <text evidence="2">The sequence shown here is derived from an EMBL/GenBank/DDBJ whole genome shotgun (WGS) entry which is preliminary data.</text>
</comment>
<dbReference type="SUPFAM" id="SSF55781">
    <property type="entry name" value="GAF domain-like"/>
    <property type="match status" value="1"/>
</dbReference>
<keyword evidence="3" id="KW-1185">Reference proteome</keyword>
<evidence type="ECO:0000313" key="3">
    <source>
        <dbReference type="Proteomes" id="UP000527143"/>
    </source>
</evidence>
<dbReference type="PANTHER" id="PTHR43102">
    <property type="entry name" value="SLR1143 PROTEIN"/>
    <property type="match status" value="1"/>
</dbReference>
<organism evidence="2 3">
    <name type="scientific">Sphingomonas xinjiangensis</name>
    <dbReference type="NCBI Taxonomy" id="643568"/>
    <lineage>
        <taxon>Bacteria</taxon>
        <taxon>Pseudomonadati</taxon>
        <taxon>Pseudomonadota</taxon>
        <taxon>Alphaproteobacteria</taxon>
        <taxon>Sphingomonadales</taxon>
        <taxon>Sphingomonadaceae</taxon>
        <taxon>Sphingomonas</taxon>
    </lineage>
</organism>
<dbReference type="InterPro" id="IPR029016">
    <property type="entry name" value="GAF-like_dom_sf"/>
</dbReference>
<dbReference type="AlphaFoldDB" id="A0A840YIT8"/>
<dbReference type="PANTHER" id="PTHR43102:SF2">
    <property type="entry name" value="GAF DOMAIN-CONTAINING PROTEIN"/>
    <property type="match status" value="1"/>
</dbReference>
<accession>A0A840YIT8</accession>
<sequence length="217" mass="24223">MNQDSSRKRLAEARRQARVLTSGVFGMRGDAELCKIVEEAATAMRFPYAAVSIVDRSRLWLAVAYGFDPREFLRPDSFCDAAIQLPGFAPLCVSDAWREPRFKFAPAVVEMDVRAYYAAPMVTDDGFALGTLCVLDQKPRTIDETALALLTRLATDATAVIDRESNAMAHAEYAIGELVTRIRFAVADEDEELATLLDEELRQLEAKMKPDWEPKAQ</sequence>
<dbReference type="Proteomes" id="UP000527143">
    <property type="component" value="Unassembled WGS sequence"/>
</dbReference>
<dbReference type="RefSeq" id="WP_184087121.1">
    <property type="nucleotide sequence ID" value="NZ_JACIJF010000005.1"/>
</dbReference>
<reference evidence="2 3" key="1">
    <citation type="submission" date="2020-08" db="EMBL/GenBank/DDBJ databases">
        <title>Genomic Encyclopedia of Type Strains, Phase IV (KMG-IV): sequencing the most valuable type-strain genomes for metagenomic binning, comparative biology and taxonomic classification.</title>
        <authorList>
            <person name="Goeker M."/>
        </authorList>
    </citation>
    <scope>NUCLEOTIDE SEQUENCE [LARGE SCALE GENOMIC DNA]</scope>
    <source>
        <strain evidence="2 3">DSM 26736</strain>
    </source>
</reference>
<dbReference type="Pfam" id="PF01590">
    <property type="entry name" value="GAF"/>
    <property type="match status" value="1"/>
</dbReference>
<evidence type="ECO:0000259" key="1">
    <source>
        <dbReference type="Pfam" id="PF01590"/>
    </source>
</evidence>
<dbReference type="InterPro" id="IPR003018">
    <property type="entry name" value="GAF"/>
</dbReference>
<feature type="domain" description="GAF" evidence="1">
    <location>
        <begin position="33"/>
        <end position="158"/>
    </location>
</feature>
<dbReference type="Gene3D" id="3.30.450.40">
    <property type="match status" value="1"/>
</dbReference>